<dbReference type="Proteomes" id="UP000015346">
    <property type="component" value="Unassembled WGS sequence"/>
</dbReference>
<evidence type="ECO:0000256" key="1">
    <source>
        <dbReference type="ARBA" id="ARBA00004442"/>
    </source>
</evidence>
<dbReference type="NCBIfam" id="TIGR01844">
    <property type="entry name" value="type_I_sec_TolC"/>
    <property type="match status" value="1"/>
</dbReference>
<keyword evidence="5" id="KW-0812">Transmembrane</keyword>
<dbReference type="GO" id="GO:0015288">
    <property type="term" value="F:porin activity"/>
    <property type="evidence" value="ECO:0007669"/>
    <property type="project" value="TreeGrafter"/>
</dbReference>
<name>S9SN84_9RHOB</name>
<keyword evidence="6" id="KW-0472">Membrane</keyword>
<dbReference type="GO" id="GO:0009279">
    <property type="term" value="C:cell outer membrane"/>
    <property type="evidence" value="ECO:0007669"/>
    <property type="project" value="UniProtKB-SubCell"/>
</dbReference>
<dbReference type="STRING" id="1123069.ruthe_00109"/>
<dbReference type="InterPro" id="IPR010130">
    <property type="entry name" value="T1SS_OMP_TolC"/>
</dbReference>
<dbReference type="HOGENOM" id="CLU_012817_0_1_5"/>
<dbReference type="GO" id="GO:0015562">
    <property type="term" value="F:efflux transmembrane transporter activity"/>
    <property type="evidence" value="ECO:0007669"/>
    <property type="project" value="InterPro"/>
</dbReference>
<accession>S9SN84</accession>
<dbReference type="PATRIC" id="fig|1123069.3.peg.115"/>
<evidence type="ECO:0000256" key="4">
    <source>
        <dbReference type="ARBA" id="ARBA00022452"/>
    </source>
</evidence>
<keyword evidence="7" id="KW-0998">Cell outer membrane</keyword>
<keyword evidence="9" id="KW-1185">Reference proteome</keyword>
<evidence type="ECO:0000313" key="9">
    <source>
        <dbReference type="Proteomes" id="UP000015346"/>
    </source>
</evidence>
<organism evidence="8 9">
    <name type="scientific">Rubellimicrobium thermophilum DSM 16684</name>
    <dbReference type="NCBI Taxonomy" id="1123069"/>
    <lineage>
        <taxon>Bacteria</taxon>
        <taxon>Pseudomonadati</taxon>
        <taxon>Pseudomonadota</taxon>
        <taxon>Alphaproteobacteria</taxon>
        <taxon>Rhodobacterales</taxon>
        <taxon>Roseobacteraceae</taxon>
        <taxon>Rubellimicrobium</taxon>
    </lineage>
</organism>
<dbReference type="Gene3D" id="1.20.1600.10">
    <property type="entry name" value="Outer membrane efflux proteins (OEP)"/>
    <property type="match status" value="1"/>
</dbReference>
<dbReference type="InterPro" id="IPR003423">
    <property type="entry name" value="OMP_efflux"/>
</dbReference>
<comment type="subcellular location">
    <subcellularLocation>
        <location evidence="1">Cell outer membrane</location>
    </subcellularLocation>
</comment>
<protein>
    <submittedName>
        <fullName evidence="8">Type I secretion outer membrane protein, TolC family</fullName>
    </submittedName>
</protein>
<comment type="caution">
    <text evidence="8">The sequence shown here is derived from an EMBL/GenBank/DDBJ whole genome shotgun (WGS) entry which is preliminary data.</text>
</comment>
<dbReference type="GO" id="GO:1990281">
    <property type="term" value="C:efflux pump complex"/>
    <property type="evidence" value="ECO:0007669"/>
    <property type="project" value="TreeGrafter"/>
</dbReference>
<dbReference type="SUPFAM" id="SSF56954">
    <property type="entry name" value="Outer membrane efflux proteins (OEP)"/>
    <property type="match status" value="1"/>
</dbReference>
<comment type="similarity">
    <text evidence="2">Belongs to the outer membrane factor (OMF) (TC 1.B.17) family.</text>
</comment>
<keyword evidence="3" id="KW-0813">Transport</keyword>
<dbReference type="AlphaFoldDB" id="S9SN84"/>
<evidence type="ECO:0000313" key="8">
    <source>
        <dbReference type="EMBL" id="EPX87904.1"/>
    </source>
</evidence>
<dbReference type="InterPro" id="IPR051906">
    <property type="entry name" value="TolC-like"/>
</dbReference>
<evidence type="ECO:0000256" key="2">
    <source>
        <dbReference type="ARBA" id="ARBA00007613"/>
    </source>
</evidence>
<keyword evidence="4" id="KW-1134">Transmembrane beta strand</keyword>
<gene>
    <name evidence="8" type="ORF">ruthe_00109</name>
</gene>
<dbReference type="PANTHER" id="PTHR30026:SF22">
    <property type="entry name" value="OUTER MEMBRANE EFFLUX PROTEIN"/>
    <property type="match status" value="1"/>
</dbReference>
<dbReference type="EMBL" id="AOLV01000001">
    <property type="protein sequence ID" value="EPX87904.1"/>
    <property type="molecule type" value="Genomic_DNA"/>
</dbReference>
<sequence>MAVLATGTVRAETLADALAWGYETSGLIEQNRALLRAADEDVAQAVATLRPIVNWQANLSTTWPDPSPLGSSYTLGEAAVTAGLGLQASLTLWDSGARELGVEAQKEIVLATRQSLLSVEQQVLLRVVQAYMEVRRVRAFVDLRQNNLRLITQELRAAQDRFDVGEVTRTDVSLAEARLAAAQSQLAAEQGALARAIEEYQAAVGRAPGSLAPAPLARLPGSLAEAKAIAQRTHPVILQAQHEVAAAEIGIARARAATRPTVSLGGQLRIDQDFEESAALSLTAEGPIYQGGRLASQIRQFMARRDAARAGLLQAARQVEQNVGNAWSYLESARAGRLAYEAQVRAAQTAFDGVREEATLGARTTLDVLNAEQELLDARANLISAEVDEIVASYTLLSAMGLLTARDLGLAVQLYDPTVYYDLVDDAPSPMSEQGRALDRVLQAIGADR</sequence>
<evidence type="ECO:0000256" key="7">
    <source>
        <dbReference type="ARBA" id="ARBA00023237"/>
    </source>
</evidence>
<dbReference type="PANTHER" id="PTHR30026">
    <property type="entry name" value="OUTER MEMBRANE PROTEIN TOLC"/>
    <property type="match status" value="1"/>
</dbReference>
<evidence type="ECO:0000256" key="3">
    <source>
        <dbReference type="ARBA" id="ARBA00022448"/>
    </source>
</evidence>
<evidence type="ECO:0000256" key="6">
    <source>
        <dbReference type="ARBA" id="ARBA00023136"/>
    </source>
</evidence>
<reference evidence="8 9" key="1">
    <citation type="journal article" date="2013" name="Stand. Genomic Sci.">
        <title>Genome sequence of the reddish-pigmented Rubellimicrobium thermophilum type strain (DSM 16684(T)), a member of the Roseobacter clade.</title>
        <authorList>
            <person name="Fiebig A."/>
            <person name="Riedel T."/>
            <person name="Gronow S."/>
            <person name="Petersen J."/>
            <person name="Klenk H.P."/>
            <person name="Goker M."/>
        </authorList>
    </citation>
    <scope>NUCLEOTIDE SEQUENCE [LARGE SCALE GENOMIC DNA]</scope>
    <source>
        <strain evidence="8 9">DSM 16684</strain>
    </source>
</reference>
<evidence type="ECO:0000256" key="5">
    <source>
        <dbReference type="ARBA" id="ARBA00022692"/>
    </source>
</evidence>
<proteinExistence type="inferred from homology"/>
<dbReference type="Pfam" id="PF02321">
    <property type="entry name" value="OEP"/>
    <property type="match status" value="2"/>
</dbReference>